<dbReference type="EMBL" id="WKKV01000001">
    <property type="protein sequence ID" value="MSE00519.1"/>
    <property type="molecule type" value="Genomic_DNA"/>
</dbReference>
<reference evidence="1" key="1">
    <citation type="submission" date="2019-11" db="EMBL/GenBank/DDBJ databases">
        <title>Draft Genome Sequence of Plant Growth-Promoting Rhizosphere-Associated Bacteria.</title>
        <authorList>
            <person name="Vasilyev I.Y."/>
            <person name="Radchenko V."/>
            <person name="Ilnitskaya E.V."/>
        </authorList>
    </citation>
    <scope>NUCLEOTIDE SEQUENCE</scope>
    <source>
        <strain evidence="1">VRA_517_n</strain>
    </source>
</reference>
<name>A0A6A8LFJ2_BACVE</name>
<comment type="caution">
    <text evidence="1">The sequence shown here is derived from an EMBL/GenBank/DDBJ whole genome shotgun (WGS) entry which is preliminary data.</text>
</comment>
<evidence type="ECO:0000313" key="1">
    <source>
        <dbReference type="EMBL" id="MSE00519.1"/>
    </source>
</evidence>
<dbReference type="AlphaFoldDB" id="A0A6A8LFJ2"/>
<proteinExistence type="predicted"/>
<organism evidence="1">
    <name type="scientific">Bacillus velezensis</name>
    <dbReference type="NCBI Taxonomy" id="492670"/>
    <lineage>
        <taxon>Bacteria</taxon>
        <taxon>Bacillati</taxon>
        <taxon>Bacillota</taxon>
        <taxon>Bacilli</taxon>
        <taxon>Bacillales</taxon>
        <taxon>Bacillaceae</taxon>
        <taxon>Bacillus</taxon>
        <taxon>Bacillus amyloliquefaciens group</taxon>
    </lineage>
</organism>
<accession>A0A6A8LFJ2</accession>
<sequence>MSSPLNIQKESLKAIGNLDVINPLKYNSIYSCDLVSKDTFSQLMNDLEFETALIEVMAFPSFIEEWKKKVEKKMINMNTVSKKFIHIECVLTKEELMADYLLDELYFLASINDFVVIIANPAKNKSCMNLNTQKVDVTTESNEKIIWFEYDAADLYIID</sequence>
<dbReference type="RefSeq" id="WP_025853666.1">
    <property type="nucleotide sequence ID" value="NZ_BPWC01000003.1"/>
</dbReference>
<gene>
    <name evidence="1" type="ORF">GKC39_00390</name>
</gene>
<protein>
    <submittedName>
        <fullName evidence="1">Uncharacterized protein</fullName>
    </submittedName>
</protein>